<keyword evidence="2" id="KW-0378">Hydrolase</keyword>
<dbReference type="PANTHER" id="PTHR43433">
    <property type="entry name" value="HYDROLASE, ALPHA/BETA FOLD FAMILY PROTEIN"/>
    <property type="match status" value="1"/>
</dbReference>
<dbReference type="GO" id="GO:0016787">
    <property type="term" value="F:hydrolase activity"/>
    <property type="evidence" value="ECO:0007669"/>
    <property type="project" value="UniProtKB-KW"/>
</dbReference>
<dbReference type="SUPFAM" id="SSF53474">
    <property type="entry name" value="alpha/beta-Hydrolases"/>
    <property type="match status" value="1"/>
</dbReference>
<reference evidence="2" key="1">
    <citation type="submission" date="2022-05" db="EMBL/GenBank/DDBJ databases">
        <title>Complete genome sequence of toluene-degrading Gulosibacter sediminis strain ACHW.36C.</title>
        <authorList>
            <person name="Wai A.C."/>
            <person name="Lai G.K."/>
            <person name="Griffin S.D."/>
            <person name="Leung F.C."/>
        </authorList>
    </citation>
    <scope>NUCLEOTIDE SEQUENCE [LARGE SCALE GENOMIC DNA]</scope>
    <source>
        <strain evidence="2">ACHW.36C</strain>
    </source>
</reference>
<name>A0ABY4N0E9_9MICO</name>
<dbReference type="Pfam" id="PF00561">
    <property type="entry name" value="Abhydrolase_1"/>
    <property type="match status" value="1"/>
</dbReference>
<dbReference type="EMBL" id="CP097160">
    <property type="protein sequence ID" value="UQN15777.1"/>
    <property type="molecule type" value="Genomic_DNA"/>
</dbReference>
<evidence type="ECO:0000313" key="2">
    <source>
        <dbReference type="EMBL" id="UQN15777.1"/>
    </source>
</evidence>
<feature type="domain" description="AB hydrolase-1" evidence="1">
    <location>
        <begin position="22"/>
        <end position="134"/>
    </location>
</feature>
<proteinExistence type="predicted"/>
<dbReference type="PANTHER" id="PTHR43433:SF5">
    <property type="entry name" value="AB HYDROLASE-1 DOMAIN-CONTAINING PROTEIN"/>
    <property type="match status" value="1"/>
</dbReference>
<dbReference type="Gene3D" id="3.40.50.1820">
    <property type="entry name" value="alpha/beta hydrolase"/>
    <property type="match status" value="1"/>
</dbReference>
<organism evidence="2">
    <name type="scientific">Gulosibacter sediminis</name>
    <dbReference type="NCBI Taxonomy" id="1729695"/>
    <lineage>
        <taxon>Bacteria</taxon>
        <taxon>Bacillati</taxon>
        <taxon>Actinomycetota</taxon>
        <taxon>Actinomycetes</taxon>
        <taxon>Micrococcales</taxon>
        <taxon>Microbacteriaceae</taxon>
        <taxon>Gulosibacter</taxon>
    </lineage>
</organism>
<sequence length="269" mass="29335">MHKFEVEGARLAWAFSDEDGQPVVQLHGLTSSRSRDRVLDLDLGRGLSGTQLLRYDARGHGHSTGRPVPDDYRWTTLADDLLRLLDYWFPGEQVHGVGPSMGTGTLLHAAVREPDRFSGFTLLLPPTAWETRAERADEYERAAKFIEQHGVARLIAAHRSMEQPPASVGHPDSVPHVNEQLLPSVYRGAALSDLPSPEQLASLTQPTTVLAWIDDPAHPVSTAEALVSLMPNATLQVASTPADVQEWPAVLAADVAREHGSDINDEGVD</sequence>
<gene>
    <name evidence="2" type="ORF">M3M28_04825</name>
</gene>
<dbReference type="InterPro" id="IPR029058">
    <property type="entry name" value="AB_hydrolase_fold"/>
</dbReference>
<protein>
    <submittedName>
        <fullName evidence="2">Alpha/beta hydrolase</fullName>
    </submittedName>
</protein>
<dbReference type="InterPro" id="IPR000073">
    <property type="entry name" value="AB_hydrolase_1"/>
</dbReference>
<evidence type="ECO:0000259" key="1">
    <source>
        <dbReference type="Pfam" id="PF00561"/>
    </source>
</evidence>
<dbReference type="InterPro" id="IPR050471">
    <property type="entry name" value="AB_hydrolase"/>
</dbReference>
<accession>A0ABY4N0E9</accession>